<sequence length="156" mass="18039">MAKETMLRFLEKQIETKLADYDTAVDWDVKNHTFEIILQLFAKNQTQEVINDAKGVSSDEEVIEFEDAILLYNPQKSQFNPDDFLAVIPFAGKKGMPKNQIAGLVDYIKDILDEGQSDLLDFLTSDQETFELMFNKDEWTARIKQGPTDYLPYPKY</sequence>
<protein>
    <submittedName>
        <fullName evidence="1">DUF3013 family protein</fullName>
    </submittedName>
</protein>
<dbReference type="Proteomes" id="UP001501577">
    <property type="component" value="Unassembled WGS sequence"/>
</dbReference>
<dbReference type="InterPro" id="IPR021380">
    <property type="entry name" value="DUF3013"/>
</dbReference>
<dbReference type="Gene3D" id="3.40.50.11250">
    <property type="entry name" value="Protein of unknown function DUF3013"/>
    <property type="match status" value="1"/>
</dbReference>
<comment type="caution">
    <text evidence="1">The sequence shown here is derived from an EMBL/GenBank/DDBJ whole genome shotgun (WGS) entry which is preliminary data.</text>
</comment>
<name>A0ABN3XZV2_9ENTE</name>
<keyword evidence="2" id="KW-1185">Reference proteome</keyword>
<accession>A0ABN3XZV2</accession>
<dbReference type="RefSeq" id="WP_068707916.1">
    <property type="nucleotide sequence ID" value="NZ_BAAAXQ010000010.1"/>
</dbReference>
<dbReference type="Pfam" id="PF11217">
    <property type="entry name" value="DUF3013"/>
    <property type="match status" value="1"/>
</dbReference>
<evidence type="ECO:0000313" key="1">
    <source>
        <dbReference type="EMBL" id="GAA3011068.1"/>
    </source>
</evidence>
<gene>
    <name evidence="1" type="ORF">GCM10019998_04060</name>
</gene>
<evidence type="ECO:0000313" key="2">
    <source>
        <dbReference type="Proteomes" id="UP001501577"/>
    </source>
</evidence>
<organism evidence="1 2">
    <name type="scientific">Tetragenococcus solitarius</name>
    <dbReference type="NCBI Taxonomy" id="71453"/>
    <lineage>
        <taxon>Bacteria</taxon>
        <taxon>Bacillati</taxon>
        <taxon>Bacillota</taxon>
        <taxon>Bacilli</taxon>
        <taxon>Lactobacillales</taxon>
        <taxon>Enterococcaceae</taxon>
        <taxon>Tetragenococcus</taxon>
    </lineage>
</organism>
<dbReference type="EMBL" id="BAAAXQ010000010">
    <property type="protein sequence ID" value="GAA3011068.1"/>
    <property type="molecule type" value="Genomic_DNA"/>
</dbReference>
<proteinExistence type="predicted"/>
<reference evidence="1 2" key="1">
    <citation type="journal article" date="2019" name="Int. J. Syst. Evol. Microbiol.">
        <title>The Global Catalogue of Microorganisms (GCM) 10K type strain sequencing project: providing services to taxonomists for standard genome sequencing and annotation.</title>
        <authorList>
            <consortium name="The Broad Institute Genomics Platform"/>
            <consortium name="The Broad Institute Genome Sequencing Center for Infectious Disease"/>
            <person name="Wu L."/>
            <person name="Ma J."/>
        </authorList>
    </citation>
    <scope>NUCLEOTIDE SEQUENCE [LARGE SCALE GENOMIC DNA]</scope>
    <source>
        <strain evidence="1 2">JCM 8736</strain>
    </source>
</reference>